<dbReference type="EMBL" id="CAADRA010007041">
    <property type="protein sequence ID" value="VFT98754.1"/>
    <property type="molecule type" value="Genomic_DNA"/>
</dbReference>
<keyword evidence="9" id="KW-1185">Reference proteome</keyword>
<dbReference type="Pfam" id="PF13890">
    <property type="entry name" value="Rab3-GTPase_cat"/>
    <property type="match status" value="1"/>
</dbReference>
<keyword evidence="4" id="KW-0343">GTPase activation</keyword>
<evidence type="ECO:0000313" key="8">
    <source>
        <dbReference type="EMBL" id="VFT98754.1"/>
    </source>
</evidence>
<evidence type="ECO:0000256" key="2">
    <source>
        <dbReference type="ARBA" id="ARBA00008856"/>
    </source>
</evidence>
<dbReference type="Proteomes" id="UP000332933">
    <property type="component" value="Unassembled WGS sequence"/>
</dbReference>
<organism evidence="8 9">
    <name type="scientific">Aphanomyces stellatus</name>
    <dbReference type="NCBI Taxonomy" id="120398"/>
    <lineage>
        <taxon>Eukaryota</taxon>
        <taxon>Sar</taxon>
        <taxon>Stramenopiles</taxon>
        <taxon>Oomycota</taxon>
        <taxon>Saprolegniomycetes</taxon>
        <taxon>Saprolegniales</taxon>
        <taxon>Verrucalvaceae</taxon>
        <taxon>Aphanomyces</taxon>
    </lineage>
</organism>
<name>A0A485LJ97_9STRA</name>
<evidence type="ECO:0000259" key="6">
    <source>
        <dbReference type="Pfam" id="PF13890"/>
    </source>
</evidence>
<dbReference type="InterPro" id="IPR026147">
    <property type="entry name" value="Rab3GAP1_conserved"/>
</dbReference>
<evidence type="ECO:0000256" key="1">
    <source>
        <dbReference type="ARBA" id="ARBA00004496"/>
    </source>
</evidence>
<gene>
    <name evidence="8" type="primary">Aste57867_22086</name>
    <name evidence="7" type="ORF">As57867_022017</name>
    <name evidence="8" type="ORF">ASTE57867_22086</name>
</gene>
<evidence type="ECO:0000256" key="5">
    <source>
        <dbReference type="ARBA" id="ARBA00022490"/>
    </source>
</evidence>
<evidence type="ECO:0000313" key="7">
    <source>
        <dbReference type="EMBL" id="KAF0686121.1"/>
    </source>
</evidence>
<dbReference type="GO" id="GO:0005096">
    <property type="term" value="F:GTPase activator activity"/>
    <property type="evidence" value="ECO:0007669"/>
    <property type="project" value="UniProtKB-KW"/>
</dbReference>
<reference evidence="8 9" key="1">
    <citation type="submission" date="2019-03" db="EMBL/GenBank/DDBJ databases">
        <authorList>
            <person name="Gaulin E."/>
            <person name="Dumas B."/>
        </authorList>
    </citation>
    <scope>NUCLEOTIDE SEQUENCE [LARGE SCALE GENOMIC DNA]</scope>
    <source>
        <strain evidence="8">CBS 568.67</strain>
    </source>
</reference>
<dbReference type="InterPro" id="IPR045700">
    <property type="entry name" value="Rab3GAP1"/>
</dbReference>
<dbReference type="OrthoDB" id="17346at2759"/>
<evidence type="ECO:0000256" key="4">
    <source>
        <dbReference type="ARBA" id="ARBA00022468"/>
    </source>
</evidence>
<proteinExistence type="inferred from homology"/>
<evidence type="ECO:0000256" key="3">
    <source>
        <dbReference type="ARBA" id="ARBA00015817"/>
    </source>
</evidence>
<dbReference type="AlphaFoldDB" id="A0A485LJ97"/>
<dbReference type="PANTHER" id="PTHR21422">
    <property type="entry name" value="RAB3 GTPASE-ACTIVATING PROTEIN CATALYTIC SUBUNIT"/>
    <property type="match status" value="1"/>
</dbReference>
<evidence type="ECO:0000313" key="9">
    <source>
        <dbReference type="Proteomes" id="UP000332933"/>
    </source>
</evidence>
<dbReference type="PANTHER" id="PTHR21422:SF9">
    <property type="entry name" value="RAB3 GTPASE-ACTIVATING PROTEIN CATALYTIC SUBUNIT"/>
    <property type="match status" value="1"/>
</dbReference>
<sequence>MDVEEDPSSRFVDYTNETDWERFISALEDTFLQWGLGDLGTLPDAITRDKFKVLAFHHGHYLVRLHREDEVFPPPPMKHTDKTAHFTPTLLDVADNRLDLTSPPETMHRFFGCDTYIVLYRYHLLAYNDTEETITMETAVGIREEDAYVILSSLMVALGNCNCTLPAFLAVGDIEQNRYMGAAVPGLHSTISTHFETSVVSEVPLAQHCVTGLLDIFRHKLHVPVTSTSDTFSAFSVSVVYHYDWHAPVVPPEASPIEWRQGVDLNHAHHPIWKYMNWGPDKSPLLSLSLQTGWTSLKEGMYVDNAVHSTLNPMEAPTFFLTSLLHQPEDTPPMASTLRELLSNLHEARSLGRGVLVYDVANAPPPSPKKSPSRYQSSVPAARAAAVIGEAIGSWVGSSKDAIPSMIASLIADNPLDGESWCLPPTGLQHAIVVGQLASRLAVLMMNIESVNLQCTMWVEFVRALRDNWINLEMLPHVGVGRDGMLNPSEVDPLDGISMPNPDFHFNLLHQKIQLLNLCIVRRVRMPHSRRQSHTDDADDEFYDSLQEIPPQGVLKPLEGHFLLHHPTQGLNVPVTQDPVPVTEDVAKEQQDILAKLGVSAESTLLRQKIQSTSMLSDMQAFKAANPHGCLADFIRWYSPRDWTEHQLTSEPVDMKTNFPQGHLSSRMSSEHDANPWQLMWQEAQPVPADRQKALFDEGNEAEKVFHYLETLSPATLLYHMAVATISNMSVFWTHMDDWLAAFPAFVDARQTFQIKCNKAIAALDDAAVDEIKHTEEHKVLQVLADDACDKLVAALAELETTTAALASIRHVLPHVSPLLINDMVVTKRPVLVTHADRVAITDVVWKHKDPTGPLHRYPVEREYVLRYDAPRPFVEFVDGSGDLTSISRFYANFSAGEVRYAVALTDTEF</sequence>
<dbReference type="EMBL" id="VJMH01007015">
    <property type="protein sequence ID" value="KAF0686121.1"/>
    <property type="molecule type" value="Genomic_DNA"/>
</dbReference>
<feature type="domain" description="Rab3GAP catalytic subunit conserved" evidence="6">
    <location>
        <begin position="550"/>
        <end position="710"/>
    </location>
</feature>
<comment type="subcellular location">
    <subcellularLocation>
        <location evidence="1">Cytoplasm</location>
    </subcellularLocation>
</comment>
<accession>A0A485LJ97</accession>
<keyword evidence="5" id="KW-0963">Cytoplasm</keyword>
<protein>
    <recommendedName>
        <fullName evidence="3">Rab3 GTPase-activating protein catalytic subunit</fullName>
    </recommendedName>
</protein>
<dbReference type="GO" id="GO:0005737">
    <property type="term" value="C:cytoplasm"/>
    <property type="evidence" value="ECO:0007669"/>
    <property type="project" value="UniProtKB-SubCell"/>
</dbReference>
<reference evidence="7" key="2">
    <citation type="submission" date="2019-06" db="EMBL/GenBank/DDBJ databases">
        <title>Genomics analysis of Aphanomyces spp. identifies a new class of oomycete effector associated with host adaptation.</title>
        <authorList>
            <person name="Gaulin E."/>
        </authorList>
    </citation>
    <scope>NUCLEOTIDE SEQUENCE</scope>
    <source>
        <strain evidence="7">CBS 578.67</strain>
    </source>
</reference>
<comment type="similarity">
    <text evidence="2">Belongs to the Rab3-GAP catalytic subunit family.</text>
</comment>